<proteinExistence type="predicted"/>
<name>A0ABT7E7V5_9FIRM</name>
<reference evidence="1 2" key="1">
    <citation type="submission" date="2023-05" db="EMBL/GenBank/DDBJ databases">
        <title>Rombocin, a short stable natural nisin variant, displays selective antimicrobial activity against Listeria monocytogenes and employs dual mode of action to kill target bacterial strains.</title>
        <authorList>
            <person name="Wambui J."/>
            <person name="Stephan R."/>
            <person name="Kuipers O.P."/>
        </authorList>
    </citation>
    <scope>NUCLEOTIDE SEQUENCE [LARGE SCALE GENOMIC DNA]</scope>
    <source>
        <strain evidence="1 2">RC002</strain>
    </source>
</reference>
<evidence type="ECO:0000313" key="2">
    <source>
        <dbReference type="Proteomes" id="UP001301012"/>
    </source>
</evidence>
<keyword evidence="2" id="KW-1185">Reference proteome</keyword>
<comment type="caution">
    <text evidence="1">The sequence shown here is derived from an EMBL/GenBank/DDBJ whole genome shotgun (WGS) entry which is preliminary data.</text>
</comment>
<dbReference type="EMBL" id="JASKYM010000002">
    <property type="protein sequence ID" value="MDK2563010.1"/>
    <property type="molecule type" value="Genomic_DNA"/>
</dbReference>
<protein>
    <submittedName>
        <fullName evidence="1">Uncharacterized protein</fullName>
    </submittedName>
</protein>
<accession>A0ABT7E7V5</accession>
<dbReference type="Proteomes" id="UP001301012">
    <property type="component" value="Unassembled WGS sequence"/>
</dbReference>
<organism evidence="1 2">
    <name type="scientific">Romboutsia sedimentorum</name>
    <dbReference type="NCBI Taxonomy" id="1368474"/>
    <lineage>
        <taxon>Bacteria</taxon>
        <taxon>Bacillati</taxon>
        <taxon>Bacillota</taxon>
        <taxon>Clostridia</taxon>
        <taxon>Peptostreptococcales</taxon>
        <taxon>Peptostreptococcaceae</taxon>
        <taxon>Romboutsia</taxon>
    </lineage>
</organism>
<gene>
    <name evidence="1" type="ORF">QOZ84_05590</name>
</gene>
<evidence type="ECO:0000313" key="1">
    <source>
        <dbReference type="EMBL" id="MDK2563010.1"/>
    </source>
</evidence>
<sequence length="157" mass="18220">MQIEQLDLETRSKIYGYTKKVLRKYQKGIVTGKITADKFAENILSDGMIDDFLDENTLTQQDFKLSYIDYIQTLIHMQNEDLSNGKKKKNKTIPEKPSIPQKIQLKNLLASNDYSLYIPYQYLTANDVDILIKYISTGAIDLGNERIYNYVNRPKPN</sequence>
<dbReference type="RefSeq" id="WP_284131978.1">
    <property type="nucleotide sequence ID" value="NZ_JASKYM010000002.1"/>
</dbReference>